<keyword evidence="3" id="KW-1185">Reference proteome</keyword>
<feature type="transmembrane region" description="Helical" evidence="1">
    <location>
        <begin position="196"/>
        <end position="211"/>
    </location>
</feature>
<keyword evidence="1" id="KW-0812">Transmembrane</keyword>
<name>A0A5M6DLM4_9BACT</name>
<evidence type="ECO:0000313" key="2">
    <source>
        <dbReference type="EMBL" id="KAA5547306.1"/>
    </source>
</evidence>
<dbReference type="RefSeq" id="WP_150074521.1">
    <property type="nucleotide sequence ID" value="NZ_VWOX01000001.1"/>
</dbReference>
<dbReference type="AlphaFoldDB" id="A0A5M6DLM4"/>
<evidence type="ECO:0000313" key="3">
    <source>
        <dbReference type="Proteomes" id="UP000324479"/>
    </source>
</evidence>
<keyword evidence="1" id="KW-0472">Membrane</keyword>
<feature type="transmembrane region" description="Helical" evidence="1">
    <location>
        <begin position="62"/>
        <end position="81"/>
    </location>
</feature>
<gene>
    <name evidence="2" type="ORF">FYK55_02610</name>
</gene>
<feature type="transmembrane region" description="Helical" evidence="1">
    <location>
        <begin position="142"/>
        <end position="162"/>
    </location>
</feature>
<reference evidence="2 3" key="1">
    <citation type="submission" date="2019-08" db="EMBL/GenBank/DDBJ databases">
        <authorList>
            <person name="Dhanesh K."/>
            <person name="Kumar G."/>
            <person name="Sasikala C."/>
            <person name="Venkata Ramana C."/>
        </authorList>
    </citation>
    <scope>NUCLEOTIDE SEQUENCE [LARGE SCALE GENOMIC DNA]</scope>
    <source>
        <strain evidence="2 3">JC645</strain>
    </source>
</reference>
<sequence length="220" mass="24628">MSTQRHFQVAMRVRAWKSRLRHHLAMAAPLNFQAGSHGDAIAGSTLEDAGLGLAASWPLGDLLVYPPIWLAITAWFVGAWARRWPQRSVARRIYQASWLAGSLLVCLHIVASYGHVHHWSHAEVLAATADESQRVTGIRAAWGVYVNFAFALIWLGYSTAMIRHRGALPGWDRWVFGFTAMIVFFATIVFEPGTVRWASAFGFTALAIAAWKDTRKKRQE</sequence>
<keyword evidence="1" id="KW-1133">Transmembrane helix</keyword>
<organism evidence="2 3">
    <name type="scientific">Roseiconus nitratireducens</name>
    <dbReference type="NCBI Taxonomy" id="2605748"/>
    <lineage>
        <taxon>Bacteria</taxon>
        <taxon>Pseudomonadati</taxon>
        <taxon>Planctomycetota</taxon>
        <taxon>Planctomycetia</taxon>
        <taxon>Pirellulales</taxon>
        <taxon>Pirellulaceae</taxon>
        <taxon>Roseiconus</taxon>
    </lineage>
</organism>
<evidence type="ECO:0000256" key="1">
    <source>
        <dbReference type="SAM" id="Phobius"/>
    </source>
</evidence>
<proteinExistence type="predicted"/>
<feature type="transmembrane region" description="Helical" evidence="1">
    <location>
        <begin position="174"/>
        <end position="190"/>
    </location>
</feature>
<feature type="transmembrane region" description="Helical" evidence="1">
    <location>
        <begin position="93"/>
        <end position="111"/>
    </location>
</feature>
<protein>
    <submittedName>
        <fullName evidence="2">Uncharacterized protein</fullName>
    </submittedName>
</protein>
<comment type="caution">
    <text evidence="2">The sequence shown here is derived from an EMBL/GenBank/DDBJ whole genome shotgun (WGS) entry which is preliminary data.</text>
</comment>
<dbReference type="Proteomes" id="UP000324479">
    <property type="component" value="Unassembled WGS sequence"/>
</dbReference>
<accession>A0A5M6DLM4</accession>
<dbReference type="EMBL" id="VWOX01000001">
    <property type="protein sequence ID" value="KAA5547306.1"/>
    <property type="molecule type" value="Genomic_DNA"/>
</dbReference>